<comment type="caution">
    <text evidence="2">The sequence shown here is derived from an EMBL/GenBank/DDBJ whole genome shotgun (WGS) entry which is preliminary data.</text>
</comment>
<reference evidence="2" key="1">
    <citation type="submission" date="2019-10" db="EMBL/GenBank/DDBJ databases">
        <authorList>
            <consortium name="DOE Joint Genome Institute"/>
            <person name="Kuo A."/>
            <person name="Miyauchi S."/>
            <person name="Kiss E."/>
            <person name="Drula E."/>
            <person name="Kohler A."/>
            <person name="Sanchez-Garcia M."/>
            <person name="Andreopoulos B."/>
            <person name="Barry K.W."/>
            <person name="Bonito G."/>
            <person name="Buee M."/>
            <person name="Carver A."/>
            <person name="Chen C."/>
            <person name="Cichocki N."/>
            <person name="Clum A."/>
            <person name="Culley D."/>
            <person name="Crous P.W."/>
            <person name="Fauchery L."/>
            <person name="Girlanda M."/>
            <person name="Hayes R."/>
            <person name="Keri Z."/>
            <person name="LaButti K."/>
            <person name="Lipzen A."/>
            <person name="Lombard V."/>
            <person name="Magnuson J."/>
            <person name="Maillard F."/>
            <person name="Morin E."/>
            <person name="Murat C."/>
            <person name="Nolan M."/>
            <person name="Ohm R."/>
            <person name="Pangilinan J."/>
            <person name="Pereira M."/>
            <person name="Perotto S."/>
            <person name="Peter M."/>
            <person name="Riley R."/>
            <person name="Sitrit Y."/>
            <person name="Stielow B."/>
            <person name="Szollosi G."/>
            <person name="Zifcakova L."/>
            <person name="Stursova M."/>
            <person name="Spatafora J.W."/>
            <person name="Tedersoo L."/>
            <person name="Vaario L.-M."/>
            <person name="Yamada A."/>
            <person name="Yan M."/>
            <person name="Wang P."/>
            <person name="Xu J."/>
            <person name="Bruns T."/>
            <person name="Baldrian P."/>
            <person name="Vilgalys R."/>
            <person name="Henrissat B."/>
            <person name="Grigoriev I.V."/>
            <person name="Hibbett D."/>
            <person name="Nagy L.G."/>
            <person name="Martin F.M."/>
        </authorList>
    </citation>
    <scope>NUCLEOTIDE SEQUENCE</scope>
    <source>
        <strain evidence="2">Prilba</strain>
    </source>
</reference>
<keyword evidence="1" id="KW-0472">Membrane</keyword>
<accession>A0A9P5TDT0</accession>
<dbReference type="EMBL" id="WHVB01000001">
    <property type="protein sequence ID" value="KAF8487039.1"/>
    <property type="molecule type" value="Genomic_DNA"/>
</dbReference>
<dbReference type="Proteomes" id="UP000759537">
    <property type="component" value="Unassembled WGS sequence"/>
</dbReference>
<dbReference type="OrthoDB" id="10516048at2759"/>
<keyword evidence="1" id="KW-1133">Transmembrane helix</keyword>
<name>A0A9P5TDT0_9AGAM</name>
<proteinExistence type="predicted"/>
<dbReference type="AlphaFoldDB" id="A0A9P5TDT0"/>
<evidence type="ECO:0000313" key="2">
    <source>
        <dbReference type="EMBL" id="KAF8487039.1"/>
    </source>
</evidence>
<sequence length="108" mass="12044">MGSGCSLLSIWLTFEVVIYQHVGFAIMIRSEALSYARCMYLYSALIHAFPTLVSSHFVICPLACSYCYVGCRGVHLRDSDTSRMVVAACEMVETRCHLYPKGGKSYIS</sequence>
<organism evidence="2 3">
    <name type="scientific">Russula ochroleuca</name>
    <dbReference type="NCBI Taxonomy" id="152965"/>
    <lineage>
        <taxon>Eukaryota</taxon>
        <taxon>Fungi</taxon>
        <taxon>Dikarya</taxon>
        <taxon>Basidiomycota</taxon>
        <taxon>Agaricomycotina</taxon>
        <taxon>Agaricomycetes</taxon>
        <taxon>Russulales</taxon>
        <taxon>Russulaceae</taxon>
        <taxon>Russula</taxon>
    </lineage>
</organism>
<protein>
    <submittedName>
        <fullName evidence="2">Uncharacterized protein</fullName>
    </submittedName>
</protein>
<feature type="transmembrane region" description="Helical" evidence="1">
    <location>
        <begin position="40"/>
        <end position="59"/>
    </location>
</feature>
<keyword evidence="3" id="KW-1185">Reference proteome</keyword>
<evidence type="ECO:0000313" key="3">
    <source>
        <dbReference type="Proteomes" id="UP000759537"/>
    </source>
</evidence>
<reference evidence="2" key="2">
    <citation type="journal article" date="2020" name="Nat. Commun.">
        <title>Large-scale genome sequencing of mycorrhizal fungi provides insights into the early evolution of symbiotic traits.</title>
        <authorList>
            <person name="Miyauchi S."/>
            <person name="Kiss E."/>
            <person name="Kuo A."/>
            <person name="Drula E."/>
            <person name="Kohler A."/>
            <person name="Sanchez-Garcia M."/>
            <person name="Morin E."/>
            <person name="Andreopoulos B."/>
            <person name="Barry K.W."/>
            <person name="Bonito G."/>
            <person name="Buee M."/>
            <person name="Carver A."/>
            <person name="Chen C."/>
            <person name="Cichocki N."/>
            <person name="Clum A."/>
            <person name="Culley D."/>
            <person name="Crous P.W."/>
            <person name="Fauchery L."/>
            <person name="Girlanda M."/>
            <person name="Hayes R.D."/>
            <person name="Keri Z."/>
            <person name="LaButti K."/>
            <person name="Lipzen A."/>
            <person name="Lombard V."/>
            <person name="Magnuson J."/>
            <person name="Maillard F."/>
            <person name="Murat C."/>
            <person name="Nolan M."/>
            <person name="Ohm R.A."/>
            <person name="Pangilinan J."/>
            <person name="Pereira M.F."/>
            <person name="Perotto S."/>
            <person name="Peter M."/>
            <person name="Pfister S."/>
            <person name="Riley R."/>
            <person name="Sitrit Y."/>
            <person name="Stielow J.B."/>
            <person name="Szollosi G."/>
            <person name="Zifcakova L."/>
            <person name="Stursova M."/>
            <person name="Spatafora J.W."/>
            <person name="Tedersoo L."/>
            <person name="Vaario L.M."/>
            <person name="Yamada A."/>
            <person name="Yan M."/>
            <person name="Wang P."/>
            <person name="Xu J."/>
            <person name="Bruns T."/>
            <person name="Baldrian P."/>
            <person name="Vilgalys R."/>
            <person name="Dunand C."/>
            <person name="Henrissat B."/>
            <person name="Grigoriev I.V."/>
            <person name="Hibbett D."/>
            <person name="Nagy L.G."/>
            <person name="Martin F.M."/>
        </authorList>
    </citation>
    <scope>NUCLEOTIDE SEQUENCE</scope>
    <source>
        <strain evidence="2">Prilba</strain>
    </source>
</reference>
<feature type="transmembrane region" description="Helical" evidence="1">
    <location>
        <begin position="6"/>
        <end position="28"/>
    </location>
</feature>
<evidence type="ECO:0000256" key="1">
    <source>
        <dbReference type="SAM" id="Phobius"/>
    </source>
</evidence>
<keyword evidence="1" id="KW-0812">Transmembrane</keyword>
<gene>
    <name evidence="2" type="ORF">DFH94DRAFT_702518</name>
</gene>